<name>A0A4Y2LFY8_ARAVE</name>
<organism evidence="1 2">
    <name type="scientific">Araneus ventricosus</name>
    <name type="common">Orbweaver spider</name>
    <name type="synonym">Epeira ventricosa</name>
    <dbReference type="NCBI Taxonomy" id="182803"/>
    <lineage>
        <taxon>Eukaryota</taxon>
        <taxon>Metazoa</taxon>
        <taxon>Ecdysozoa</taxon>
        <taxon>Arthropoda</taxon>
        <taxon>Chelicerata</taxon>
        <taxon>Arachnida</taxon>
        <taxon>Araneae</taxon>
        <taxon>Araneomorphae</taxon>
        <taxon>Entelegynae</taxon>
        <taxon>Araneoidea</taxon>
        <taxon>Araneidae</taxon>
        <taxon>Araneus</taxon>
    </lineage>
</organism>
<dbReference type="AlphaFoldDB" id="A0A4Y2LFY8"/>
<proteinExistence type="predicted"/>
<comment type="caution">
    <text evidence="1">The sequence shown here is derived from an EMBL/GenBank/DDBJ whole genome shotgun (WGS) entry which is preliminary data.</text>
</comment>
<evidence type="ECO:0000313" key="2">
    <source>
        <dbReference type="Proteomes" id="UP000499080"/>
    </source>
</evidence>
<protein>
    <submittedName>
        <fullName evidence="1">Uncharacterized protein</fullName>
    </submittedName>
</protein>
<dbReference type="EMBL" id="BGPR01118443">
    <property type="protein sequence ID" value="GBN12893.1"/>
    <property type="molecule type" value="Genomic_DNA"/>
</dbReference>
<accession>A0A4Y2LFY8</accession>
<gene>
    <name evidence="1" type="ORF">AVEN_213639_1</name>
</gene>
<dbReference type="Proteomes" id="UP000499080">
    <property type="component" value="Unassembled WGS sequence"/>
</dbReference>
<reference evidence="1 2" key="1">
    <citation type="journal article" date="2019" name="Sci. Rep.">
        <title>Orb-weaving spider Araneus ventricosus genome elucidates the spidroin gene catalogue.</title>
        <authorList>
            <person name="Kono N."/>
            <person name="Nakamura H."/>
            <person name="Ohtoshi R."/>
            <person name="Moran D.A.P."/>
            <person name="Shinohara A."/>
            <person name="Yoshida Y."/>
            <person name="Fujiwara M."/>
            <person name="Mori M."/>
            <person name="Tomita M."/>
            <person name="Arakawa K."/>
        </authorList>
    </citation>
    <scope>NUCLEOTIDE SEQUENCE [LARGE SCALE GENOMIC DNA]</scope>
</reference>
<keyword evidence="2" id="KW-1185">Reference proteome</keyword>
<sequence length="75" mass="8869">MYPLRWASSPATSPRDSVSLYRLLRMWGNREISFTGNEMSDLVFTLYHHKEPGPHHSPLVEERPISRKLQDVKYR</sequence>
<evidence type="ECO:0000313" key="1">
    <source>
        <dbReference type="EMBL" id="GBN12893.1"/>
    </source>
</evidence>